<dbReference type="SMART" id="SM00267">
    <property type="entry name" value="GGDEF"/>
    <property type="match status" value="1"/>
</dbReference>
<dbReference type="Gene3D" id="3.30.450.20">
    <property type="entry name" value="PAS domain"/>
    <property type="match status" value="2"/>
</dbReference>
<dbReference type="SMART" id="SM00052">
    <property type="entry name" value="EAL"/>
    <property type="match status" value="1"/>
</dbReference>
<dbReference type="Pfam" id="PF01590">
    <property type="entry name" value="GAF"/>
    <property type="match status" value="1"/>
</dbReference>
<dbReference type="CDD" id="cd01948">
    <property type="entry name" value="EAL"/>
    <property type="match status" value="1"/>
</dbReference>
<dbReference type="InterPro" id="IPR001633">
    <property type="entry name" value="EAL_dom"/>
</dbReference>
<evidence type="ECO:0000313" key="9">
    <source>
        <dbReference type="EMBL" id="QBQ38925.1"/>
    </source>
</evidence>
<dbReference type="InterPro" id="IPR043128">
    <property type="entry name" value="Rev_trsase/Diguanyl_cyclase"/>
</dbReference>
<keyword evidence="2" id="KW-0418">Kinase</keyword>
<dbReference type="CDD" id="cd00130">
    <property type="entry name" value="PAS"/>
    <property type="match status" value="2"/>
</dbReference>
<dbReference type="InterPro" id="IPR029016">
    <property type="entry name" value="GAF-like_dom_sf"/>
</dbReference>
<feature type="domain" description="Response regulatory" evidence="4">
    <location>
        <begin position="1052"/>
        <end position="1167"/>
    </location>
</feature>
<keyword evidence="1" id="KW-0808">Transferase</keyword>
<evidence type="ECO:0000256" key="3">
    <source>
        <dbReference type="PROSITE-ProRule" id="PRU00169"/>
    </source>
</evidence>
<dbReference type="InterPro" id="IPR029787">
    <property type="entry name" value="Nucleotide_cyclase"/>
</dbReference>
<dbReference type="SMART" id="SM00065">
    <property type="entry name" value="GAF"/>
    <property type="match status" value="1"/>
</dbReference>
<proteinExistence type="predicted"/>
<protein>
    <submittedName>
        <fullName evidence="9">EAL domain-containing protein</fullName>
    </submittedName>
</protein>
<dbReference type="Proteomes" id="UP000294359">
    <property type="component" value="Chromosome"/>
</dbReference>
<dbReference type="SUPFAM" id="SSF55785">
    <property type="entry name" value="PYP-like sensor domain (PAS domain)"/>
    <property type="match status" value="2"/>
</dbReference>
<dbReference type="PROSITE" id="PS50883">
    <property type="entry name" value="EAL"/>
    <property type="match status" value="1"/>
</dbReference>
<feature type="domain" description="PAC" evidence="6">
    <location>
        <begin position="558"/>
        <end position="610"/>
    </location>
</feature>
<dbReference type="EMBL" id="CP038026">
    <property type="protein sequence ID" value="QBQ38925.1"/>
    <property type="molecule type" value="Genomic_DNA"/>
</dbReference>
<dbReference type="SMART" id="SM00086">
    <property type="entry name" value="PAC"/>
    <property type="match status" value="1"/>
</dbReference>
<evidence type="ECO:0000259" key="4">
    <source>
        <dbReference type="PROSITE" id="PS50110"/>
    </source>
</evidence>
<feature type="domain" description="EAL" evidence="7">
    <location>
        <begin position="784"/>
        <end position="1038"/>
    </location>
</feature>
<feature type="domain" description="PAS" evidence="5">
    <location>
        <begin position="485"/>
        <end position="531"/>
    </location>
</feature>
<dbReference type="Gene3D" id="3.30.70.270">
    <property type="match status" value="1"/>
</dbReference>
<dbReference type="InterPro" id="IPR035919">
    <property type="entry name" value="EAL_sf"/>
</dbReference>
<dbReference type="NCBIfam" id="TIGR00254">
    <property type="entry name" value="GGDEF"/>
    <property type="match status" value="1"/>
</dbReference>
<dbReference type="Pfam" id="PF13426">
    <property type="entry name" value="PAS_9"/>
    <property type="match status" value="2"/>
</dbReference>
<evidence type="ECO:0000259" key="8">
    <source>
        <dbReference type="PROSITE" id="PS50887"/>
    </source>
</evidence>
<dbReference type="InterPro" id="IPR000700">
    <property type="entry name" value="PAS-assoc_C"/>
</dbReference>
<gene>
    <name evidence="9" type="ORF">E1742_24300</name>
</gene>
<dbReference type="SUPFAM" id="SSF141868">
    <property type="entry name" value="EAL domain-like"/>
    <property type="match status" value="1"/>
</dbReference>
<dbReference type="InterPro" id="IPR000014">
    <property type="entry name" value="PAS"/>
</dbReference>
<dbReference type="InterPro" id="IPR035965">
    <property type="entry name" value="PAS-like_dom_sf"/>
</dbReference>
<dbReference type="Pfam" id="PF00990">
    <property type="entry name" value="GGDEF"/>
    <property type="match status" value="1"/>
</dbReference>
<keyword evidence="10" id="KW-1185">Reference proteome</keyword>
<dbReference type="PROSITE" id="PS50887">
    <property type="entry name" value="GGDEF"/>
    <property type="match status" value="1"/>
</dbReference>
<accession>A0ABX5SF10</accession>
<dbReference type="PANTHER" id="PTHR44757:SF2">
    <property type="entry name" value="BIOFILM ARCHITECTURE MAINTENANCE PROTEIN MBAA"/>
    <property type="match status" value="1"/>
</dbReference>
<evidence type="ECO:0000313" key="10">
    <source>
        <dbReference type="Proteomes" id="UP000294359"/>
    </source>
</evidence>
<dbReference type="InterPro" id="IPR001789">
    <property type="entry name" value="Sig_transdc_resp-reg_receiver"/>
</dbReference>
<dbReference type="SUPFAM" id="SSF55781">
    <property type="entry name" value="GAF domain-like"/>
    <property type="match status" value="1"/>
</dbReference>
<dbReference type="SMART" id="SM00091">
    <property type="entry name" value="PAS"/>
    <property type="match status" value="2"/>
</dbReference>
<dbReference type="Gene3D" id="3.40.50.2300">
    <property type="match status" value="2"/>
</dbReference>
<dbReference type="PANTHER" id="PTHR44757">
    <property type="entry name" value="DIGUANYLATE CYCLASE DGCP"/>
    <property type="match status" value="1"/>
</dbReference>
<dbReference type="InterPro" id="IPR011006">
    <property type="entry name" value="CheY-like_superfamily"/>
</dbReference>
<dbReference type="Gene3D" id="3.20.20.450">
    <property type="entry name" value="EAL domain"/>
    <property type="match status" value="1"/>
</dbReference>
<dbReference type="Pfam" id="PF00072">
    <property type="entry name" value="Response_reg"/>
    <property type="match status" value="2"/>
</dbReference>
<evidence type="ECO:0000259" key="5">
    <source>
        <dbReference type="PROSITE" id="PS50112"/>
    </source>
</evidence>
<reference evidence="9 10" key="1">
    <citation type="submission" date="2019-03" db="EMBL/GenBank/DDBJ databases">
        <title>Draft Genome Sequences of Six Type Strains of the Genus Massilia.</title>
        <authorList>
            <person name="Miess H."/>
            <person name="Frediansyhah A."/>
            <person name="Gross H."/>
        </authorList>
    </citation>
    <scope>NUCLEOTIDE SEQUENCE [LARGE SCALE GENOMIC DNA]</scope>
    <source>
        <strain evidence="9 10">DSM 17505</strain>
    </source>
</reference>
<dbReference type="Gene3D" id="3.30.450.40">
    <property type="match status" value="1"/>
</dbReference>
<feature type="modified residue" description="4-aspartylphosphate" evidence="3">
    <location>
        <position position="74"/>
    </location>
</feature>
<dbReference type="InterPro" id="IPR001610">
    <property type="entry name" value="PAC"/>
</dbReference>
<evidence type="ECO:0000259" key="6">
    <source>
        <dbReference type="PROSITE" id="PS50113"/>
    </source>
</evidence>
<feature type="domain" description="Response regulatory" evidence="4">
    <location>
        <begin position="25"/>
        <end position="142"/>
    </location>
</feature>
<sequence>MATRAPAARPGSSINAKRNPPDMATILIVDDRPTNREYLLTLLGFTPHELLEAVDGAQALDLCIRHRPDLVITDILMPTMDGYEFVQRLRATPDIERTPVIFFSATYSMPELRAMAASCGVRSVLPKPADPQSILDAVTLELGDARQPLTVPDEVVQAVAPAARAAVTPSQAPGTVERMASLHELSLRLNGQRDAATMAMLFCAAAARILQADIVALCLLDTNEGSVQHIETRGIDPALLTPWLLDRSAFPGQLMKGGGIVRSCRTSGDMPALPAGHPQVGNLMGLAVRDQYHLYGWLYVAGRRHEPCFDETDEQFVRMLAAQLAVAYENMNLYEVIQRHAAQLQMEVSARRTADTALRASEARYRAMTQSAPDAIIGSDDEERVVQFNRAAETMFGYTEAEMLGRPITLLLAERSLPEHRERVARYRQSRERSYSGRIVELYVKRKNGEEFTADMALSAANVDGVPIFTTILRDTTARRALEERLRLAAQVFDSTQESITMTDAQANIIAVNRAYEQITGYQEGEVLGQNPRVLRSGRHDAAFYRAIWQSLETQGQWRGEIWNRRKNGEVYPERISINAVRDQREQVCAYVSVSSDISALKEAHTQLDFLSNHHPLTQLPNRNLLNDRLQLALDAAAHSGRQVALLLFDIDRLQRINDALGHEVGDALLQELARRVSTVVTPGDTLAHLGADEFALLLTTAPEVDDVIVTTRKLMDQVAQPVQLAGQDLYVTASVGISMYPRDGTTASALLIGADVALSHVKESGRNSFHFYTGEMNAHALRWMSLEVHLRHAIERSELQLYYQPQVALVDGKVSGMEALLRWNSAQLGMVPPGDFIPLAEDSGLILPIGNWVIEEACRQNKAWQQAGLPPMTVAVNVSARQFAAGTVPAVVRAALARTGLAPRYLEVELTESVMMHDAEQVQAQLNELSALGVSVSLDDFGTGYSSLGYLSRFRLDKLKIDQTFVRNITSDPRSAAIARATTALAHGLNLVVVAEGVETLGQLAFLRNMGCDKIQGYLFSRPLPPNELATLLRERRCLASPDMPPRPARTLLLVDDEPGVLRSLQRMFRREGYQVLAAGSAEEALELLATHDVHVILSDQRMAGMNGTEFLARARELYPHTVRMILSGYADLASVTEAVNRGAISKFLSKPWDDDELLQVVRMAFRQAERDAGERAGQTA</sequence>
<feature type="domain" description="GGDEF" evidence="8">
    <location>
        <begin position="642"/>
        <end position="775"/>
    </location>
</feature>
<dbReference type="SMART" id="SM00448">
    <property type="entry name" value="REC"/>
    <property type="match status" value="2"/>
</dbReference>
<evidence type="ECO:0000259" key="7">
    <source>
        <dbReference type="PROSITE" id="PS50883"/>
    </source>
</evidence>
<keyword evidence="3" id="KW-0597">Phosphoprotein</keyword>
<dbReference type="InterPro" id="IPR052155">
    <property type="entry name" value="Biofilm_reg_signaling"/>
</dbReference>
<name>A0ABX5SF10_9BURK</name>
<dbReference type="SUPFAM" id="SSF55073">
    <property type="entry name" value="Nucleotide cyclase"/>
    <property type="match status" value="1"/>
</dbReference>
<feature type="domain" description="PAS" evidence="5">
    <location>
        <begin position="361"/>
        <end position="438"/>
    </location>
</feature>
<dbReference type="PROSITE" id="PS50110">
    <property type="entry name" value="RESPONSE_REGULATORY"/>
    <property type="match status" value="2"/>
</dbReference>
<dbReference type="CDD" id="cd01949">
    <property type="entry name" value="GGDEF"/>
    <property type="match status" value="1"/>
</dbReference>
<dbReference type="InterPro" id="IPR000160">
    <property type="entry name" value="GGDEF_dom"/>
</dbReference>
<evidence type="ECO:0000256" key="2">
    <source>
        <dbReference type="ARBA" id="ARBA00022777"/>
    </source>
</evidence>
<evidence type="ECO:0000256" key="1">
    <source>
        <dbReference type="ARBA" id="ARBA00022679"/>
    </source>
</evidence>
<organism evidence="9 10">
    <name type="scientific">Pseudoduganella plicata</name>
    <dbReference type="NCBI Taxonomy" id="321984"/>
    <lineage>
        <taxon>Bacteria</taxon>
        <taxon>Pseudomonadati</taxon>
        <taxon>Pseudomonadota</taxon>
        <taxon>Betaproteobacteria</taxon>
        <taxon>Burkholderiales</taxon>
        <taxon>Oxalobacteraceae</taxon>
        <taxon>Telluria group</taxon>
        <taxon>Pseudoduganella</taxon>
    </lineage>
</organism>
<dbReference type="Pfam" id="PF00563">
    <property type="entry name" value="EAL"/>
    <property type="match status" value="1"/>
</dbReference>
<dbReference type="PROSITE" id="PS50112">
    <property type="entry name" value="PAS"/>
    <property type="match status" value="2"/>
</dbReference>
<dbReference type="InterPro" id="IPR003018">
    <property type="entry name" value="GAF"/>
</dbReference>
<feature type="modified residue" description="4-aspartylphosphate" evidence="3">
    <location>
        <position position="1101"/>
    </location>
</feature>
<dbReference type="PROSITE" id="PS50113">
    <property type="entry name" value="PAC"/>
    <property type="match status" value="1"/>
</dbReference>
<dbReference type="SUPFAM" id="SSF52172">
    <property type="entry name" value="CheY-like"/>
    <property type="match status" value="2"/>
</dbReference>
<dbReference type="CDD" id="cd17569">
    <property type="entry name" value="REC_HupR-like"/>
    <property type="match status" value="1"/>
</dbReference>
<dbReference type="NCBIfam" id="TIGR00229">
    <property type="entry name" value="sensory_box"/>
    <property type="match status" value="2"/>
</dbReference>